<comment type="caution">
    <text evidence="1">The sequence shown here is derived from an EMBL/GenBank/DDBJ whole genome shotgun (WGS) entry which is preliminary data.</text>
</comment>
<evidence type="ECO:0000313" key="1">
    <source>
        <dbReference type="EMBL" id="MBC6994211.1"/>
    </source>
</evidence>
<gene>
    <name evidence="1" type="ORF">H9S92_08565</name>
</gene>
<dbReference type="EMBL" id="JACSIT010000091">
    <property type="protein sequence ID" value="MBC6994211.1"/>
    <property type="molecule type" value="Genomic_DNA"/>
</dbReference>
<dbReference type="Proteomes" id="UP000650081">
    <property type="component" value="Unassembled WGS sequence"/>
</dbReference>
<organism evidence="1 2">
    <name type="scientific">Neolewinella lacunae</name>
    <dbReference type="NCBI Taxonomy" id="1517758"/>
    <lineage>
        <taxon>Bacteria</taxon>
        <taxon>Pseudomonadati</taxon>
        <taxon>Bacteroidota</taxon>
        <taxon>Saprospiria</taxon>
        <taxon>Saprospirales</taxon>
        <taxon>Lewinellaceae</taxon>
        <taxon>Neolewinella</taxon>
    </lineage>
</organism>
<dbReference type="AlphaFoldDB" id="A0A923T853"/>
<protein>
    <submittedName>
        <fullName evidence="1">Uncharacterized protein</fullName>
    </submittedName>
</protein>
<proteinExistence type="predicted"/>
<evidence type="ECO:0000313" key="2">
    <source>
        <dbReference type="Proteomes" id="UP000650081"/>
    </source>
</evidence>
<keyword evidence="2" id="KW-1185">Reference proteome</keyword>
<sequence>MALTPRDPGVEVDVRVKINCRGNGGSAALPEDHWVVIDSIFPLRKESLIVTSATPITDVEEREVRQRLRDWLGL</sequence>
<dbReference type="RefSeq" id="WP_187466295.1">
    <property type="nucleotide sequence ID" value="NZ_JAUFQK010000050.1"/>
</dbReference>
<name>A0A923T853_9BACT</name>
<accession>A0A923T853</accession>
<reference evidence="1" key="1">
    <citation type="submission" date="2020-08" db="EMBL/GenBank/DDBJ databases">
        <title>Lewinella bacteria from marine environments.</title>
        <authorList>
            <person name="Zhong Y."/>
        </authorList>
    </citation>
    <scope>NUCLEOTIDE SEQUENCE</scope>
    <source>
        <strain evidence="1">KCTC 42187</strain>
    </source>
</reference>